<evidence type="ECO:0000313" key="11">
    <source>
        <dbReference type="Proteomes" id="UP001153069"/>
    </source>
</evidence>
<protein>
    <recommendedName>
        <fullName evidence="1">non-specific serine/threonine protein kinase</fullName>
        <ecNumber evidence="1">2.7.11.1</ecNumber>
    </recommendedName>
</protein>
<comment type="catalytic activity">
    <reaction evidence="8">
        <text>L-seryl-[protein] + ATP = O-phospho-L-seryl-[protein] + ADP + H(+)</text>
        <dbReference type="Rhea" id="RHEA:17989"/>
        <dbReference type="Rhea" id="RHEA-COMP:9863"/>
        <dbReference type="Rhea" id="RHEA-COMP:11604"/>
        <dbReference type="ChEBI" id="CHEBI:15378"/>
        <dbReference type="ChEBI" id="CHEBI:29999"/>
        <dbReference type="ChEBI" id="CHEBI:30616"/>
        <dbReference type="ChEBI" id="CHEBI:83421"/>
        <dbReference type="ChEBI" id="CHEBI:456216"/>
        <dbReference type="EC" id="2.7.11.1"/>
    </reaction>
</comment>
<dbReference type="EC" id="2.7.11.1" evidence="1"/>
<organism evidence="10 11">
    <name type="scientific">Seminavis robusta</name>
    <dbReference type="NCBI Taxonomy" id="568900"/>
    <lineage>
        <taxon>Eukaryota</taxon>
        <taxon>Sar</taxon>
        <taxon>Stramenopiles</taxon>
        <taxon>Ochrophyta</taxon>
        <taxon>Bacillariophyta</taxon>
        <taxon>Bacillariophyceae</taxon>
        <taxon>Bacillariophycidae</taxon>
        <taxon>Naviculales</taxon>
        <taxon>Naviculaceae</taxon>
        <taxon>Seminavis</taxon>
    </lineage>
</organism>
<dbReference type="Pfam" id="PF00069">
    <property type="entry name" value="Pkinase"/>
    <property type="match status" value="1"/>
</dbReference>
<reference evidence="10" key="1">
    <citation type="submission" date="2020-06" db="EMBL/GenBank/DDBJ databases">
        <authorList>
            <consortium name="Plant Systems Biology data submission"/>
        </authorList>
    </citation>
    <scope>NUCLEOTIDE SEQUENCE</scope>
    <source>
        <strain evidence="10">D6</strain>
    </source>
</reference>
<dbReference type="AlphaFoldDB" id="A0A9N8DWA0"/>
<evidence type="ECO:0000256" key="2">
    <source>
        <dbReference type="ARBA" id="ARBA00022527"/>
    </source>
</evidence>
<evidence type="ECO:0000256" key="4">
    <source>
        <dbReference type="ARBA" id="ARBA00022741"/>
    </source>
</evidence>
<evidence type="ECO:0000256" key="1">
    <source>
        <dbReference type="ARBA" id="ARBA00012513"/>
    </source>
</evidence>
<keyword evidence="4" id="KW-0547">Nucleotide-binding</keyword>
<keyword evidence="11" id="KW-1185">Reference proteome</keyword>
<sequence length="393" mass="44032">MNSARSALGGSLPSLFEQICDVIKRLVQWIFSWAQSFMNNAASGPAITMDTGRRVRIGKQIAEGGFSYVFEATEDESTAGSNQQLYALKQIRCPEPNMLQECREEAAVHRATMGHPNILPLLGFTVVDDIAYMLFPRMNRSLRAEINHRILEAPGDIYNVSRAPWNEVDVLNLFLEIARGLQALHNAHYSHRDVKVENIMFEHANSIRTPVLMDFGSVGPIREEVNTRRQALNIVDRASQHTTMPYRPPELFEGGVRAGDPPVDFASVDMWSLGCTFFAVLFGASPGESEFSRTNGRIRIVDCTQLKVLGGLPKLPPKCCAASWYSHDILLLIEQMLVQDRHQRPSLTQIMKQIEALIHKMGGRVVELETMDHMADENGDDFHSLLSANRGFP</sequence>
<comment type="catalytic activity">
    <reaction evidence="7">
        <text>L-threonyl-[protein] + ATP = O-phospho-L-threonyl-[protein] + ADP + H(+)</text>
        <dbReference type="Rhea" id="RHEA:46608"/>
        <dbReference type="Rhea" id="RHEA-COMP:11060"/>
        <dbReference type="Rhea" id="RHEA-COMP:11605"/>
        <dbReference type="ChEBI" id="CHEBI:15378"/>
        <dbReference type="ChEBI" id="CHEBI:30013"/>
        <dbReference type="ChEBI" id="CHEBI:30616"/>
        <dbReference type="ChEBI" id="CHEBI:61977"/>
        <dbReference type="ChEBI" id="CHEBI:456216"/>
        <dbReference type="EC" id="2.7.11.1"/>
    </reaction>
</comment>
<dbReference type="GO" id="GO:0005737">
    <property type="term" value="C:cytoplasm"/>
    <property type="evidence" value="ECO:0007669"/>
    <property type="project" value="TreeGrafter"/>
</dbReference>
<dbReference type="SMART" id="SM00220">
    <property type="entry name" value="S_TKc"/>
    <property type="match status" value="1"/>
</dbReference>
<evidence type="ECO:0000256" key="5">
    <source>
        <dbReference type="ARBA" id="ARBA00022777"/>
    </source>
</evidence>
<keyword evidence="3" id="KW-0808">Transferase</keyword>
<evidence type="ECO:0000256" key="3">
    <source>
        <dbReference type="ARBA" id="ARBA00022679"/>
    </source>
</evidence>
<dbReference type="EMBL" id="CAICTM010000398">
    <property type="protein sequence ID" value="CAB9509664.1"/>
    <property type="molecule type" value="Genomic_DNA"/>
</dbReference>
<evidence type="ECO:0000313" key="10">
    <source>
        <dbReference type="EMBL" id="CAB9509664.1"/>
    </source>
</evidence>
<evidence type="ECO:0000256" key="6">
    <source>
        <dbReference type="ARBA" id="ARBA00022840"/>
    </source>
</evidence>
<dbReference type="Proteomes" id="UP001153069">
    <property type="component" value="Unassembled WGS sequence"/>
</dbReference>
<dbReference type="InterPro" id="IPR008271">
    <property type="entry name" value="Ser/Thr_kinase_AS"/>
</dbReference>
<dbReference type="Gene3D" id="3.30.200.20">
    <property type="entry name" value="Phosphorylase Kinase, domain 1"/>
    <property type="match status" value="1"/>
</dbReference>
<keyword evidence="6" id="KW-0067">ATP-binding</keyword>
<dbReference type="GO" id="GO:0004674">
    <property type="term" value="F:protein serine/threonine kinase activity"/>
    <property type="evidence" value="ECO:0007669"/>
    <property type="project" value="UniProtKB-KW"/>
</dbReference>
<dbReference type="GO" id="GO:0005524">
    <property type="term" value="F:ATP binding"/>
    <property type="evidence" value="ECO:0007669"/>
    <property type="project" value="UniProtKB-KW"/>
</dbReference>
<dbReference type="InterPro" id="IPR011009">
    <property type="entry name" value="Kinase-like_dom_sf"/>
</dbReference>
<dbReference type="Gene3D" id="1.10.510.10">
    <property type="entry name" value="Transferase(Phosphotransferase) domain 1"/>
    <property type="match status" value="1"/>
</dbReference>
<evidence type="ECO:0000256" key="8">
    <source>
        <dbReference type="ARBA" id="ARBA00048679"/>
    </source>
</evidence>
<name>A0A9N8DWA0_9STRA</name>
<comment type="caution">
    <text evidence="10">The sequence shown here is derived from an EMBL/GenBank/DDBJ whole genome shotgun (WGS) entry which is preliminary data.</text>
</comment>
<accession>A0A9N8DWA0</accession>
<dbReference type="PANTHER" id="PTHR45998:SF2">
    <property type="entry name" value="SERINE_THREONINE-PROTEIN KINASE 16"/>
    <property type="match status" value="1"/>
</dbReference>
<keyword evidence="5 10" id="KW-0418">Kinase</keyword>
<evidence type="ECO:0000256" key="7">
    <source>
        <dbReference type="ARBA" id="ARBA00047899"/>
    </source>
</evidence>
<evidence type="ECO:0000259" key="9">
    <source>
        <dbReference type="PROSITE" id="PS50011"/>
    </source>
</evidence>
<dbReference type="InterPro" id="IPR000719">
    <property type="entry name" value="Prot_kinase_dom"/>
</dbReference>
<feature type="domain" description="Protein kinase" evidence="9">
    <location>
        <begin position="55"/>
        <end position="358"/>
    </location>
</feature>
<dbReference type="PROSITE" id="PS00108">
    <property type="entry name" value="PROTEIN_KINASE_ST"/>
    <property type="match status" value="1"/>
</dbReference>
<dbReference type="InterPro" id="IPR052239">
    <property type="entry name" value="Ser/Thr-specific_kinases"/>
</dbReference>
<dbReference type="SUPFAM" id="SSF56112">
    <property type="entry name" value="Protein kinase-like (PK-like)"/>
    <property type="match status" value="1"/>
</dbReference>
<dbReference type="PROSITE" id="PS50011">
    <property type="entry name" value="PROTEIN_KINASE_DOM"/>
    <property type="match status" value="1"/>
</dbReference>
<dbReference type="OrthoDB" id="248923at2759"/>
<proteinExistence type="predicted"/>
<keyword evidence="2" id="KW-0723">Serine/threonine-protein kinase</keyword>
<gene>
    <name evidence="10" type="ORF">SEMRO_399_G134940.1</name>
</gene>
<dbReference type="PANTHER" id="PTHR45998">
    <property type="entry name" value="SERINE/THREONINE-PROTEIN KINASE 16"/>
    <property type="match status" value="1"/>
</dbReference>